<dbReference type="AlphaFoldDB" id="A0A2A4FU45"/>
<accession>A0A2A4FU45</accession>
<evidence type="ECO:0000313" key="2">
    <source>
        <dbReference type="Proteomes" id="UP000218934"/>
    </source>
</evidence>
<evidence type="ECO:0000313" key="1">
    <source>
        <dbReference type="EMBL" id="PCE42292.1"/>
    </source>
</evidence>
<proteinExistence type="predicted"/>
<dbReference type="RefSeq" id="WP_066963175.1">
    <property type="nucleotide sequence ID" value="NZ_CP023449.1"/>
</dbReference>
<comment type="caution">
    <text evidence="1">The sequence shown here is derived from an EMBL/GenBank/DDBJ whole genome shotgun (WGS) entry which is preliminary data.</text>
</comment>
<keyword evidence="2" id="KW-1185">Reference proteome</keyword>
<dbReference type="KEGG" id="rdi:CMV14_14000"/>
<gene>
    <name evidence="1" type="ORF">COO09_09780</name>
</gene>
<sequence length="74" mass="8539">MRCDTRLLDRLRQAALLRAQFAREPGLRRRYAELAQRHADSANHLRIPGSAAHWPSIAAWTCWQPAYLAVTNDR</sequence>
<name>A0A2A4FU45_9SPHN</name>
<reference evidence="1 2" key="1">
    <citation type="submission" date="2017-09" db="EMBL/GenBank/DDBJ databases">
        <title>The Catabolism of 3,6-Dichlorosalicylic acid is Initiated by the Cytochrome P450 Monooxygenase DsmABC in Rhizorhabdus dicambivorans Ndbn-20.</title>
        <authorList>
            <person name="Na L."/>
        </authorList>
    </citation>
    <scope>NUCLEOTIDE SEQUENCE [LARGE SCALE GENOMIC DNA]</scope>
    <source>
        <strain evidence="1 2">Ndbn-20m</strain>
    </source>
</reference>
<protein>
    <submittedName>
        <fullName evidence="1">Uncharacterized protein</fullName>
    </submittedName>
</protein>
<dbReference type="Proteomes" id="UP000218934">
    <property type="component" value="Unassembled WGS sequence"/>
</dbReference>
<dbReference type="EMBL" id="NWUF01000008">
    <property type="protein sequence ID" value="PCE42292.1"/>
    <property type="molecule type" value="Genomic_DNA"/>
</dbReference>
<organism evidence="1 2">
    <name type="scientific">Rhizorhabdus dicambivorans</name>
    <dbReference type="NCBI Taxonomy" id="1850238"/>
    <lineage>
        <taxon>Bacteria</taxon>
        <taxon>Pseudomonadati</taxon>
        <taxon>Pseudomonadota</taxon>
        <taxon>Alphaproteobacteria</taxon>
        <taxon>Sphingomonadales</taxon>
        <taxon>Sphingomonadaceae</taxon>
        <taxon>Rhizorhabdus</taxon>
    </lineage>
</organism>